<keyword evidence="2" id="KW-1185">Reference proteome</keyword>
<dbReference type="KEGG" id="dfa:DFA_05547"/>
<dbReference type="Proteomes" id="UP000007797">
    <property type="component" value="Unassembled WGS sequence"/>
</dbReference>
<dbReference type="AlphaFoldDB" id="F4PLJ3"/>
<accession>F4PLJ3</accession>
<dbReference type="RefSeq" id="XP_004361266.1">
    <property type="nucleotide sequence ID" value="XM_004361209.1"/>
</dbReference>
<reference evidence="2" key="1">
    <citation type="journal article" date="2011" name="Genome Res.">
        <title>Phylogeny-wide analysis of social amoeba genomes highlights ancient origins for complex intercellular communication.</title>
        <authorList>
            <person name="Heidel A.J."/>
            <person name="Lawal H.M."/>
            <person name="Felder M."/>
            <person name="Schilde C."/>
            <person name="Helps N.R."/>
            <person name="Tunggal B."/>
            <person name="Rivero F."/>
            <person name="John U."/>
            <person name="Schleicher M."/>
            <person name="Eichinger L."/>
            <person name="Platzer M."/>
            <person name="Noegel A.A."/>
            <person name="Schaap P."/>
            <person name="Gloeckner G."/>
        </authorList>
    </citation>
    <scope>NUCLEOTIDE SEQUENCE [LARGE SCALE GENOMIC DNA]</scope>
    <source>
        <strain evidence="2">SH3</strain>
    </source>
</reference>
<organism evidence="1 2">
    <name type="scientific">Cavenderia fasciculata</name>
    <name type="common">Slime mold</name>
    <name type="synonym">Dictyostelium fasciculatum</name>
    <dbReference type="NCBI Taxonomy" id="261658"/>
    <lineage>
        <taxon>Eukaryota</taxon>
        <taxon>Amoebozoa</taxon>
        <taxon>Evosea</taxon>
        <taxon>Eumycetozoa</taxon>
        <taxon>Dictyostelia</taxon>
        <taxon>Acytosteliales</taxon>
        <taxon>Cavenderiaceae</taxon>
        <taxon>Cavenderia</taxon>
    </lineage>
</organism>
<gene>
    <name evidence="1" type="ORF">DFA_05547</name>
</gene>
<sequence>MVYQLIQSTFKKKKKAVILPHLVENEIIRILMNDRWLLPFRWRISLSLVCWRWFKQVSIQLQHMSIVGTRRHYRSLLNHINQPTCLIRSHNITSVHFNDDGIELGEFGGYLPCLLNDQDYDSSEEELELDVFGVLVGGDHFNDDYQQHQQHQFQHQLTVSEKRSKRLAKHPLRYVHERHAQLLRALYFPHDHLVSLELVWTNSGLLAPLLKGLSFPALKHFKFTYNKYPPLHNFNPCELLSNSPYLESLHLHLLSFDHLAELSTIVKKQINIFRKLSIVTHQPNANHSSHQICWNLIDILNNNNNHHPNNQQSPVYIHNNNQQLMIPIKSSIAPQLTLITYFKLSVLPTRDHNIPTLFQLLSRMPNLKTLLLQIFDLNVYQHTNKFNGDLLRYLVLCDQEHRQLRRLSSSLDIDSNHMLSALKSSTTLQRISINFSKYSLPNQCLRLNHSFKPQLYRLDLFKLPQHELLVYDLLNSNPHLRCFTVRNCNTMTDTMAQVIHKHIARPDTQLAYFKLKSVPYMKWSLVQMHKSLKTSKSIREVKIQIFFPHSTPTLQMRQELFKPADLFTKKQLPNIDILIQSSSDYHELQNIFQQQSTFIY</sequence>
<dbReference type="InterPro" id="IPR032675">
    <property type="entry name" value="LRR_dom_sf"/>
</dbReference>
<dbReference type="SUPFAM" id="SSF52047">
    <property type="entry name" value="RNI-like"/>
    <property type="match status" value="1"/>
</dbReference>
<evidence type="ECO:0000313" key="1">
    <source>
        <dbReference type="EMBL" id="EGG23415.1"/>
    </source>
</evidence>
<evidence type="ECO:0000313" key="2">
    <source>
        <dbReference type="Proteomes" id="UP000007797"/>
    </source>
</evidence>
<dbReference type="EMBL" id="GL883008">
    <property type="protein sequence ID" value="EGG23415.1"/>
    <property type="molecule type" value="Genomic_DNA"/>
</dbReference>
<name>F4PLJ3_CACFS</name>
<proteinExistence type="predicted"/>
<dbReference type="GeneID" id="14875817"/>
<dbReference type="Gene3D" id="3.80.10.10">
    <property type="entry name" value="Ribonuclease Inhibitor"/>
    <property type="match status" value="1"/>
</dbReference>
<protein>
    <submittedName>
        <fullName evidence="1">Uncharacterized protein</fullName>
    </submittedName>
</protein>